<dbReference type="EMBL" id="FQZS01000056">
    <property type="protein sequence ID" value="SHJ43220.1"/>
    <property type="molecule type" value="Genomic_DNA"/>
</dbReference>
<organism evidence="3 4">
    <name type="scientific">Lutispora thermophila DSM 19022</name>
    <dbReference type="NCBI Taxonomy" id="1122184"/>
    <lineage>
        <taxon>Bacteria</taxon>
        <taxon>Bacillati</taxon>
        <taxon>Bacillota</taxon>
        <taxon>Clostridia</taxon>
        <taxon>Lutisporales</taxon>
        <taxon>Lutisporaceae</taxon>
        <taxon>Lutispora</taxon>
    </lineage>
</organism>
<dbReference type="PANTHER" id="PTHR46558:SF11">
    <property type="entry name" value="HTH-TYPE TRANSCRIPTIONAL REGULATOR XRE"/>
    <property type="match status" value="1"/>
</dbReference>
<dbReference type="PANTHER" id="PTHR46558">
    <property type="entry name" value="TRACRIPTIONAL REGULATORY PROTEIN-RELATED-RELATED"/>
    <property type="match status" value="1"/>
</dbReference>
<accession>A0A1M6J992</accession>
<feature type="domain" description="HTH cro/C1-type" evidence="2">
    <location>
        <begin position="7"/>
        <end position="61"/>
    </location>
</feature>
<evidence type="ECO:0000313" key="3">
    <source>
        <dbReference type="EMBL" id="SHJ43220.1"/>
    </source>
</evidence>
<proteinExistence type="predicted"/>
<dbReference type="InterPro" id="IPR010982">
    <property type="entry name" value="Lambda_DNA-bd_dom_sf"/>
</dbReference>
<keyword evidence="1" id="KW-0238">DNA-binding</keyword>
<name>A0A1M6J992_9FIRM</name>
<dbReference type="PROSITE" id="PS50943">
    <property type="entry name" value="HTH_CROC1"/>
    <property type="match status" value="1"/>
</dbReference>
<dbReference type="InterPro" id="IPR001387">
    <property type="entry name" value="Cro/C1-type_HTH"/>
</dbReference>
<dbReference type="CDD" id="cd00093">
    <property type="entry name" value="HTH_XRE"/>
    <property type="match status" value="1"/>
</dbReference>
<dbReference type="AlphaFoldDB" id="A0A1M6J992"/>
<evidence type="ECO:0000313" key="4">
    <source>
        <dbReference type="Proteomes" id="UP000184442"/>
    </source>
</evidence>
<dbReference type="OrthoDB" id="9811208at2"/>
<dbReference type="SUPFAM" id="SSF47413">
    <property type="entry name" value="lambda repressor-like DNA-binding domains"/>
    <property type="match status" value="1"/>
</dbReference>
<dbReference type="Pfam" id="PF01381">
    <property type="entry name" value="HTH_3"/>
    <property type="match status" value="1"/>
</dbReference>
<evidence type="ECO:0000256" key="1">
    <source>
        <dbReference type="ARBA" id="ARBA00023125"/>
    </source>
</evidence>
<dbReference type="Gene3D" id="1.10.260.40">
    <property type="entry name" value="lambda repressor-like DNA-binding domains"/>
    <property type="match status" value="1"/>
</dbReference>
<dbReference type="Proteomes" id="UP000184442">
    <property type="component" value="Unassembled WGS sequence"/>
</dbReference>
<sequence>MDFGSILKKLRTEKNITQEELAKVLNVSRPTIGRYEINERFPDQENLVKLSKFFNVSIDYLLGLTDIKEPINELIKKGEVSIKPPSDIERIYESLPDEEKKMFNDYAKYLETRAKLNQGDKESSATSEAI</sequence>
<dbReference type="STRING" id="1122184.SAMN02745176_03543"/>
<dbReference type="RefSeq" id="WP_073028204.1">
    <property type="nucleotide sequence ID" value="NZ_FQZS01000056.1"/>
</dbReference>
<dbReference type="GO" id="GO:0003677">
    <property type="term" value="F:DNA binding"/>
    <property type="evidence" value="ECO:0007669"/>
    <property type="project" value="UniProtKB-KW"/>
</dbReference>
<protein>
    <submittedName>
        <fullName evidence="3">Transcriptional regulator, contains XRE-family HTH domain</fullName>
    </submittedName>
</protein>
<dbReference type="SMART" id="SM00530">
    <property type="entry name" value="HTH_XRE"/>
    <property type="match status" value="1"/>
</dbReference>
<keyword evidence="4" id="KW-1185">Reference proteome</keyword>
<evidence type="ECO:0000259" key="2">
    <source>
        <dbReference type="PROSITE" id="PS50943"/>
    </source>
</evidence>
<reference evidence="3 4" key="1">
    <citation type="submission" date="2016-11" db="EMBL/GenBank/DDBJ databases">
        <authorList>
            <person name="Jaros S."/>
            <person name="Januszkiewicz K."/>
            <person name="Wedrychowicz H."/>
        </authorList>
    </citation>
    <scope>NUCLEOTIDE SEQUENCE [LARGE SCALE GENOMIC DNA]</scope>
    <source>
        <strain evidence="3 4">DSM 19022</strain>
    </source>
</reference>
<gene>
    <name evidence="3" type="ORF">SAMN02745176_03543</name>
</gene>